<dbReference type="GO" id="GO:0007165">
    <property type="term" value="P:signal transduction"/>
    <property type="evidence" value="ECO:0007669"/>
    <property type="project" value="TreeGrafter"/>
</dbReference>
<accession>A0AAW0WGE7</accession>
<dbReference type="InterPro" id="IPR008271">
    <property type="entry name" value="Ser/Thr_kinase_AS"/>
</dbReference>
<dbReference type="SUPFAM" id="SSF56112">
    <property type="entry name" value="Protein kinase-like (PK-like)"/>
    <property type="match status" value="1"/>
</dbReference>
<feature type="domain" description="Protein kinase" evidence="1">
    <location>
        <begin position="28"/>
        <end position="159"/>
    </location>
</feature>
<name>A0AAW0WGE7_CHEQU</name>
<dbReference type="AlphaFoldDB" id="A0AAW0WGE7"/>
<protein>
    <recommendedName>
        <fullName evidence="1">Protein kinase domain-containing protein</fullName>
    </recommendedName>
</protein>
<dbReference type="InterPro" id="IPR000719">
    <property type="entry name" value="Prot_kinase_dom"/>
</dbReference>
<reference evidence="2 3" key="1">
    <citation type="journal article" date="2024" name="BMC Genomics">
        <title>Genome assembly of redclaw crayfish (Cherax quadricarinatus) provides insights into its immune adaptation and hypoxia tolerance.</title>
        <authorList>
            <person name="Liu Z."/>
            <person name="Zheng J."/>
            <person name="Li H."/>
            <person name="Fang K."/>
            <person name="Wang S."/>
            <person name="He J."/>
            <person name="Zhou D."/>
            <person name="Weng S."/>
            <person name="Chi M."/>
            <person name="Gu Z."/>
            <person name="He J."/>
            <person name="Li F."/>
            <person name="Wang M."/>
        </authorList>
    </citation>
    <scope>NUCLEOTIDE SEQUENCE [LARGE SCALE GENOMIC DNA]</scope>
    <source>
        <strain evidence="2">ZL_2023a</strain>
    </source>
</reference>
<sequence length="159" mass="18092">MARYSSPEDKDFQDYFVTYDELFDLCELENRKRLGSGASATAYKVFFNGKYACLKLGKCLEDQWAFDDESNILAELKGAGGAPLLYCVCNNFPAMVISYRGGTSLYNFCRYNDNLSLQTLMRIFVEVAKDLEEIHNCGYIHNDLKSDNVLIREVDEGVL</sequence>
<evidence type="ECO:0000313" key="3">
    <source>
        <dbReference type="Proteomes" id="UP001445076"/>
    </source>
</evidence>
<proteinExistence type="predicted"/>
<dbReference type="InterPro" id="IPR011009">
    <property type="entry name" value="Kinase-like_dom_sf"/>
</dbReference>
<comment type="caution">
    <text evidence="2">The sequence shown here is derived from an EMBL/GenBank/DDBJ whole genome shotgun (WGS) entry which is preliminary data.</text>
</comment>
<evidence type="ECO:0000259" key="1">
    <source>
        <dbReference type="PROSITE" id="PS50011"/>
    </source>
</evidence>
<dbReference type="GO" id="GO:0005524">
    <property type="term" value="F:ATP binding"/>
    <property type="evidence" value="ECO:0007669"/>
    <property type="project" value="InterPro"/>
</dbReference>
<dbReference type="PROSITE" id="PS50011">
    <property type="entry name" value="PROTEIN_KINASE_DOM"/>
    <property type="match status" value="1"/>
</dbReference>
<dbReference type="Gene3D" id="1.10.510.10">
    <property type="entry name" value="Transferase(Phosphotransferase) domain 1"/>
    <property type="match status" value="1"/>
</dbReference>
<organism evidence="2 3">
    <name type="scientific">Cherax quadricarinatus</name>
    <name type="common">Australian red claw crayfish</name>
    <dbReference type="NCBI Taxonomy" id="27406"/>
    <lineage>
        <taxon>Eukaryota</taxon>
        <taxon>Metazoa</taxon>
        <taxon>Ecdysozoa</taxon>
        <taxon>Arthropoda</taxon>
        <taxon>Crustacea</taxon>
        <taxon>Multicrustacea</taxon>
        <taxon>Malacostraca</taxon>
        <taxon>Eumalacostraca</taxon>
        <taxon>Eucarida</taxon>
        <taxon>Decapoda</taxon>
        <taxon>Pleocyemata</taxon>
        <taxon>Astacidea</taxon>
        <taxon>Parastacoidea</taxon>
        <taxon>Parastacidae</taxon>
        <taxon>Cherax</taxon>
    </lineage>
</organism>
<dbReference type="Pfam" id="PF00069">
    <property type="entry name" value="Pkinase"/>
    <property type="match status" value="1"/>
</dbReference>
<keyword evidence="3" id="KW-1185">Reference proteome</keyword>
<dbReference type="PANTHER" id="PTHR23257">
    <property type="entry name" value="SERINE-THREONINE PROTEIN KINASE"/>
    <property type="match status" value="1"/>
</dbReference>
<dbReference type="GO" id="GO:0004672">
    <property type="term" value="F:protein kinase activity"/>
    <property type="evidence" value="ECO:0007669"/>
    <property type="project" value="InterPro"/>
</dbReference>
<dbReference type="PROSITE" id="PS00108">
    <property type="entry name" value="PROTEIN_KINASE_ST"/>
    <property type="match status" value="1"/>
</dbReference>
<dbReference type="Proteomes" id="UP001445076">
    <property type="component" value="Unassembled WGS sequence"/>
</dbReference>
<evidence type="ECO:0000313" key="2">
    <source>
        <dbReference type="EMBL" id="KAK8726864.1"/>
    </source>
</evidence>
<dbReference type="EMBL" id="JARKIK010000078">
    <property type="protein sequence ID" value="KAK8726864.1"/>
    <property type="molecule type" value="Genomic_DNA"/>
</dbReference>
<dbReference type="InterPro" id="IPR050167">
    <property type="entry name" value="Ser_Thr_protein_kinase"/>
</dbReference>
<gene>
    <name evidence="2" type="ORF">OTU49_010099</name>
</gene>
<dbReference type="GO" id="GO:0005737">
    <property type="term" value="C:cytoplasm"/>
    <property type="evidence" value="ECO:0007669"/>
    <property type="project" value="TreeGrafter"/>
</dbReference>